<dbReference type="InterPro" id="IPR002358">
    <property type="entry name" value="Ribosomal_uL6_CS"/>
</dbReference>
<organism evidence="8 9">
    <name type="scientific">SAR86 cluster bacterium SAR86A</name>
    <dbReference type="NCBI Taxonomy" id="1123866"/>
    <lineage>
        <taxon>Bacteria</taxon>
        <taxon>Pseudomonadati</taxon>
        <taxon>Pseudomonadota</taxon>
        <taxon>Gammaproteobacteria</taxon>
        <taxon>SAR86 cluster</taxon>
    </lineage>
</organism>
<comment type="function">
    <text evidence="4 6">This protein binds to the 23S rRNA, and is important in its secondary structure. It is located near the subunit interface in the base of the L7/L12 stalk, and near the tRNA binding site of the peptidyltransferase center.</text>
</comment>
<proteinExistence type="inferred from homology"/>
<dbReference type="FunFam" id="3.90.930.12:FF:000001">
    <property type="entry name" value="50S ribosomal protein L6"/>
    <property type="match status" value="1"/>
</dbReference>
<dbReference type="GO" id="GO:0002181">
    <property type="term" value="P:cytoplasmic translation"/>
    <property type="evidence" value="ECO:0007669"/>
    <property type="project" value="TreeGrafter"/>
</dbReference>
<evidence type="ECO:0000256" key="5">
    <source>
        <dbReference type="RuleBase" id="RU003869"/>
    </source>
</evidence>
<dbReference type="InterPro" id="IPR036789">
    <property type="entry name" value="Ribosomal_uL6-like_a/b-dom_sf"/>
</dbReference>
<protein>
    <recommendedName>
        <fullName evidence="4">Large ribosomal subunit protein uL6</fullName>
    </recommendedName>
</protein>
<comment type="subunit">
    <text evidence="4">Part of the 50S ribosomal subunit.</text>
</comment>
<reference evidence="8 9" key="1">
    <citation type="journal article" date="2012" name="ISME J.">
        <title>Genomic insights to SAR86, an abundant and uncultivated marine bacterial lineage.</title>
        <authorList>
            <person name="Dupont C.L."/>
            <person name="Rusch D.B."/>
            <person name="Yooseph S."/>
            <person name="Lombardo M.J."/>
            <person name="Richter R.A."/>
            <person name="Valas R."/>
            <person name="Novotny M."/>
            <person name="Yee-Greenbaum J."/>
            <person name="Selengut J.D."/>
            <person name="Haft D.H."/>
            <person name="Halpern A.L."/>
            <person name="Lasken R.S."/>
            <person name="Nealson K."/>
            <person name="Friedman R."/>
            <person name="Venter J.C."/>
        </authorList>
    </citation>
    <scope>NUCLEOTIDE SEQUENCE [LARGE SCALE GENOMIC DNA]</scope>
</reference>
<evidence type="ECO:0000256" key="4">
    <source>
        <dbReference type="HAMAP-Rule" id="MF_01365"/>
    </source>
</evidence>
<dbReference type="SUPFAM" id="SSF56053">
    <property type="entry name" value="Ribosomal protein L6"/>
    <property type="match status" value="2"/>
</dbReference>
<accession>J5KCP2</accession>
<keyword evidence="2 4" id="KW-0689">Ribosomal protein</keyword>
<dbReference type="Pfam" id="PF00347">
    <property type="entry name" value="Ribosomal_L6"/>
    <property type="match status" value="2"/>
</dbReference>
<evidence type="ECO:0000313" key="8">
    <source>
        <dbReference type="EMBL" id="EJP71561.1"/>
    </source>
</evidence>
<dbReference type="HOGENOM" id="CLU_065464_1_2_6"/>
<gene>
    <name evidence="4 8" type="primary">rplF</name>
    <name evidence="8" type="ORF">NT01SARS_0030</name>
</gene>
<dbReference type="PRINTS" id="PR00059">
    <property type="entry name" value="RIBOSOMALL6"/>
</dbReference>
<name>J5KCP2_9GAMM</name>
<dbReference type="GO" id="GO:0022625">
    <property type="term" value="C:cytosolic large ribosomal subunit"/>
    <property type="evidence" value="ECO:0007669"/>
    <property type="project" value="UniProtKB-UniRule"/>
</dbReference>
<evidence type="ECO:0000256" key="2">
    <source>
        <dbReference type="ARBA" id="ARBA00022980"/>
    </source>
</evidence>
<dbReference type="PROSITE" id="PS00525">
    <property type="entry name" value="RIBOSOMAL_L6_1"/>
    <property type="match status" value="1"/>
</dbReference>
<dbReference type="InterPro" id="IPR000702">
    <property type="entry name" value="Ribosomal_uL6-like"/>
</dbReference>
<dbReference type="PANTHER" id="PTHR11655:SF14">
    <property type="entry name" value="LARGE RIBOSOMAL SUBUNIT PROTEIN UL6M"/>
    <property type="match status" value="1"/>
</dbReference>
<keyword evidence="3 4" id="KW-0687">Ribonucleoprotein</keyword>
<dbReference type="STRING" id="1123866.NT01SARS_0030"/>
<dbReference type="GO" id="GO:0003735">
    <property type="term" value="F:structural constituent of ribosome"/>
    <property type="evidence" value="ECO:0007669"/>
    <property type="project" value="UniProtKB-UniRule"/>
</dbReference>
<evidence type="ECO:0000256" key="1">
    <source>
        <dbReference type="ARBA" id="ARBA00009356"/>
    </source>
</evidence>
<feature type="domain" description="Large ribosomal subunit protein uL6 alpha-beta" evidence="7">
    <location>
        <begin position="90"/>
        <end position="164"/>
    </location>
</feature>
<keyword evidence="4 6" id="KW-0694">RNA-binding</keyword>
<dbReference type="EMBL" id="JH611156">
    <property type="protein sequence ID" value="EJP71561.1"/>
    <property type="molecule type" value="Genomic_DNA"/>
</dbReference>
<keyword evidence="4 6" id="KW-0699">rRNA-binding</keyword>
<dbReference type="HAMAP" id="MF_01365_B">
    <property type="entry name" value="Ribosomal_uL6_B"/>
    <property type="match status" value="1"/>
</dbReference>
<dbReference type="Gene3D" id="3.90.930.12">
    <property type="entry name" value="Ribosomal protein L6, alpha-beta domain"/>
    <property type="match status" value="2"/>
</dbReference>
<dbReference type="InterPro" id="IPR019906">
    <property type="entry name" value="Ribosomal_uL6_bac-type"/>
</dbReference>
<sequence length="182" mass="19680">MSRVAKNPIKIVDGVNVTVEGNLVTVKGSKGELEFEMTESISLNIAEDTITVGYDENIQQSIALAGTTRSIVNNMIIGVSEGFEKKLELIGVGYRAKASGKLLELTLGFSHPIKYQLPPEVEVETPSQTEVVLKSHNKQILGQAAAEIRAFRPPEPYKGKGVRYADEQVKRKEAKKAAGAGA</sequence>
<evidence type="ECO:0000313" key="9">
    <source>
        <dbReference type="Proteomes" id="UP000010305"/>
    </source>
</evidence>
<dbReference type="Proteomes" id="UP000010305">
    <property type="component" value="Unassembled WGS sequence"/>
</dbReference>
<feature type="domain" description="Large ribosomal subunit protein uL6 alpha-beta" evidence="7">
    <location>
        <begin position="13"/>
        <end position="82"/>
    </location>
</feature>
<dbReference type="GO" id="GO:0019843">
    <property type="term" value="F:rRNA binding"/>
    <property type="evidence" value="ECO:0007669"/>
    <property type="project" value="UniProtKB-UniRule"/>
</dbReference>
<comment type="similarity">
    <text evidence="1 4 5">Belongs to the universal ribosomal protein uL6 family.</text>
</comment>
<dbReference type="PIRSF" id="PIRSF002162">
    <property type="entry name" value="Ribosomal_L6"/>
    <property type="match status" value="1"/>
</dbReference>
<dbReference type="PANTHER" id="PTHR11655">
    <property type="entry name" value="60S/50S RIBOSOMAL PROTEIN L6/L9"/>
    <property type="match status" value="1"/>
</dbReference>
<evidence type="ECO:0000259" key="7">
    <source>
        <dbReference type="Pfam" id="PF00347"/>
    </source>
</evidence>
<evidence type="ECO:0000256" key="3">
    <source>
        <dbReference type="ARBA" id="ARBA00023274"/>
    </source>
</evidence>
<dbReference type="AlphaFoldDB" id="J5KCP2"/>
<evidence type="ECO:0000256" key="6">
    <source>
        <dbReference type="RuleBase" id="RU003870"/>
    </source>
</evidence>
<dbReference type="InterPro" id="IPR020040">
    <property type="entry name" value="Ribosomal_uL6_a/b-dom"/>
</dbReference>
<dbReference type="NCBIfam" id="TIGR03654">
    <property type="entry name" value="L6_bact"/>
    <property type="match status" value="1"/>
</dbReference>